<keyword evidence="2" id="KW-0812">Transmembrane</keyword>
<sequence>MGASVWHGFFTPRKLAFNFLFWGFHWAIFAIGCNKAISVLPRLMLSSSPCGYREVLVWSSPSTPWSLSCQCAETSCESFVPRSDGYRWTSPCGSTDRSPTLCCSSPSSTSPPIMSTSSTSRGHRSVPRSLSTSTTPRPVASQDTSCCFACCSCTPRPTTGSDSSLSRLSGTLTTSSSHSSSVCTRTLPAASCVILRLPSLPLIRRTSGPTALVTKVGDGSS</sequence>
<dbReference type="Proteomes" id="UP000244855">
    <property type="component" value="Unassembled WGS sequence"/>
</dbReference>
<evidence type="ECO:0000256" key="2">
    <source>
        <dbReference type="SAM" id="Phobius"/>
    </source>
</evidence>
<keyword evidence="2" id="KW-0472">Membrane</keyword>
<organism evidence="3 4">
    <name type="scientific">Periconia macrospinosa</name>
    <dbReference type="NCBI Taxonomy" id="97972"/>
    <lineage>
        <taxon>Eukaryota</taxon>
        <taxon>Fungi</taxon>
        <taxon>Dikarya</taxon>
        <taxon>Ascomycota</taxon>
        <taxon>Pezizomycotina</taxon>
        <taxon>Dothideomycetes</taxon>
        <taxon>Pleosporomycetidae</taxon>
        <taxon>Pleosporales</taxon>
        <taxon>Massarineae</taxon>
        <taxon>Periconiaceae</taxon>
        <taxon>Periconia</taxon>
    </lineage>
</organism>
<feature type="compositionally biased region" description="Low complexity" evidence="1">
    <location>
        <begin position="103"/>
        <end position="120"/>
    </location>
</feature>
<feature type="compositionally biased region" description="Polar residues" evidence="1">
    <location>
        <begin position="128"/>
        <end position="140"/>
    </location>
</feature>
<keyword evidence="4" id="KW-1185">Reference proteome</keyword>
<feature type="compositionally biased region" description="Low complexity" evidence="1">
    <location>
        <begin position="158"/>
        <end position="179"/>
    </location>
</feature>
<feature type="region of interest" description="Disordered" evidence="1">
    <location>
        <begin position="103"/>
        <end position="140"/>
    </location>
</feature>
<dbReference type="EMBL" id="KZ805522">
    <property type="protein sequence ID" value="PVH94750.1"/>
    <property type="molecule type" value="Genomic_DNA"/>
</dbReference>
<name>A0A2V1D9H4_9PLEO</name>
<keyword evidence="2" id="KW-1133">Transmembrane helix</keyword>
<accession>A0A2V1D9H4</accession>
<dbReference type="AlphaFoldDB" id="A0A2V1D9H4"/>
<evidence type="ECO:0000256" key="1">
    <source>
        <dbReference type="SAM" id="MobiDB-lite"/>
    </source>
</evidence>
<reference evidence="3 4" key="1">
    <citation type="journal article" date="2018" name="Sci. Rep.">
        <title>Comparative genomics provides insights into the lifestyle and reveals functional heterogeneity of dark septate endophytic fungi.</title>
        <authorList>
            <person name="Knapp D.G."/>
            <person name="Nemeth J.B."/>
            <person name="Barry K."/>
            <person name="Hainaut M."/>
            <person name="Henrissat B."/>
            <person name="Johnson J."/>
            <person name="Kuo A."/>
            <person name="Lim J.H.P."/>
            <person name="Lipzen A."/>
            <person name="Nolan M."/>
            <person name="Ohm R.A."/>
            <person name="Tamas L."/>
            <person name="Grigoriev I.V."/>
            <person name="Spatafora J.W."/>
            <person name="Nagy L.G."/>
            <person name="Kovacs G.M."/>
        </authorList>
    </citation>
    <scope>NUCLEOTIDE SEQUENCE [LARGE SCALE GENOMIC DNA]</scope>
    <source>
        <strain evidence="3 4">DSE2036</strain>
    </source>
</reference>
<feature type="transmembrane region" description="Helical" evidence="2">
    <location>
        <begin position="15"/>
        <end position="37"/>
    </location>
</feature>
<proteinExistence type="predicted"/>
<gene>
    <name evidence="3" type="ORF">DM02DRAFT_181484</name>
</gene>
<evidence type="ECO:0000313" key="3">
    <source>
        <dbReference type="EMBL" id="PVH94750.1"/>
    </source>
</evidence>
<feature type="region of interest" description="Disordered" evidence="1">
    <location>
        <begin position="156"/>
        <end position="179"/>
    </location>
</feature>
<evidence type="ECO:0000313" key="4">
    <source>
        <dbReference type="Proteomes" id="UP000244855"/>
    </source>
</evidence>
<protein>
    <submittedName>
        <fullName evidence="3">Uncharacterized protein</fullName>
    </submittedName>
</protein>